<feature type="region of interest" description="Disordered" evidence="1">
    <location>
        <begin position="280"/>
        <end position="411"/>
    </location>
</feature>
<feature type="region of interest" description="Disordered" evidence="1">
    <location>
        <begin position="704"/>
        <end position="749"/>
    </location>
</feature>
<evidence type="ECO:0000313" key="3">
    <source>
        <dbReference type="Proteomes" id="UP000250266"/>
    </source>
</evidence>
<dbReference type="AlphaFoldDB" id="A0A8E2E5P3"/>
<keyword evidence="3" id="KW-1185">Reference proteome</keyword>
<sequence>MNMAIFNSGLPSPTLTNPDMILPESTRSFSPSPYDHAQRPPSPSSLLYFASHSAQTIKLASAPQGRRGPSPRTMSPPITARSSVSTLPNIAEVDATPTMRNHHDDVFASSPTLRDSILGHNMDSWEGYANRRLSNASSSVHSEDLENMKWPGFDGPGAFDDSGVVLDEDEDEEEHIGQLPKVANGDDDLDNERWLDGPAEDGDDDPYSSAALSRRAEIILANAKKRLNVMEGNLRGARHSLLITPSSSFNTLKMASELSQQLSAARDRDRQLYGGLGFIPPRQRPFHSSPLSSSGSPGHSRVLSETSVPSPLSPGLINRANGKDRRSSSAMAAASGPWSPLDGHAPVRSSIRETKSQEVMREHRGSGWPIGDRDYPLHKLSGDSRTSPTSLEPLPEDEAPKLHRSASTTSDLRVQMNELKGKISTLKKRAREDGLRRRSLQNLRTPSPFTAAEIWYSGAEAYKTNPISADAGIGVKADVSPTRQDAYKDEDTSESTPKAVPSDAQIEDSKRDGPENQSEYQESHYEDAEETSGEDDLLAEDRDELDEDVLDDTEFVAVEDDDVDFEGDSIYEDAAYDAPVAARHEDRLDAFDYEHFFLHSAMGSYSSASRRSSASSGDSVETTRPITSIQESSDLESTPRQSRLSVRLHQRNDSADSVSTMATFATANEGHGSDDGSDEEANERLDEFSQQILAHQQFAPMQNNGVHTLSNSTRPDSVINLSDTRTTNHTRNSAENTSQNSGASSPGADLVGGLRASQIFSILLDSASNSDRRLSLNEQEKQLIYGLAASFQQVCMNLQSTAGDQYERKEWRRRLDEARKVLDGELEGEAF</sequence>
<feature type="compositionally biased region" description="Polar residues" evidence="1">
    <location>
        <begin position="620"/>
        <end position="644"/>
    </location>
</feature>
<feature type="compositionally biased region" description="Acidic residues" evidence="1">
    <location>
        <begin position="527"/>
        <end position="564"/>
    </location>
</feature>
<accession>A0A8E2E5P3</accession>
<feature type="region of interest" description="Disordered" evidence="1">
    <location>
        <begin position="151"/>
        <end position="208"/>
    </location>
</feature>
<feature type="region of interest" description="Disordered" evidence="1">
    <location>
        <begin position="59"/>
        <end position="81"/>
    </location>
</feature>
<protein>
    <submittedName>
        <fullName evidence="2">Uncharacterized protein</fullName>
    </submittedName>
</protein>
<dbReference type="OrthoDB" id="3438840at2759"/>
<feature type="compositionally biased region" description="Basic and acidic residues" evidence="1">
    <location>
        <begin position="350"/>
        <end position="382"/>
    </location>
</feature>
<name>A0A8E2E5P3_9PEZI</name>
<evidence type="ECO:0000313" key="2">
    <source>
        <dbReference type="EMBL" id="OCK77875.1"/>
    </source>
</evidence>
<feature type="region of interest" description="Disordered" evidence="1">
    <location>
        <begin position="481"/>
        <end position="564"/>
    </location>
</feature>
<reference evidence="2 3" key="1">
    <citation type="journal article" date="2016" name="Nat. Commun.">
        <title>Ectomycorrhizal ecology is imprinted in the genome of the dominant symbiotic fungus Cenococcum geophilum.</title>
        <authorList>
            <consortium name="DOE Joint Genome Institute"/>
            <person name="Peter M."/>
            <person name="Kohler A."/>
            <person name="Ohm R.A."/>
            <person name="Kuo A."/>
            <person name="Krutzmann J."/>
            <person name="Morin E."/>
            <person name="Arend M."/>
            <person name="Barry K.W."/>
            <person name="Binder M."/>
            <person name="Choi C."/>
            <person name="Clum A."/>
            <person name="Copeland A."/>
            <person name="Grisel N."/>
            <person name="Haridas S."/>
            <person name="Kipfer T."/>
            <person name="LaButti K."/>
            <person name="Lindquist E."/>
            <person name="Lipzen A."/>
            <person name="Maire R."/>
            <person name="Meier B."/>
            <person name="Mihaltcheva S."/>
            <person name="Molinier V."/>
            <person name="Murat C."/>
            <person name="Poggeler S."/>
            <person name="Quandt C.A."/>
            <person name="Sperisen C."/>
            <person name="Tritt A."/>
            <person name="Tisserant E."/>
            <person name="Crous P.W."/>
            <person name="Henrissat B."/>
            <person name="Nehls U."/>
            <person name="Egli S."/>
            <person name="Spatafora J.W."/>
            <person name="Grigoriev I.V."/>
            <person name="Martin F.M."/>
        </authorList>
    </citation>
    <scope>NUCLEOTIDE SEQUENCE [LARGE SCALE GENOMIC DNA]</scope>
    <source>
        <strain evidence="2 3">CBS 459.81</strain>
    </source>
</reference>
<dbReference type="EMBL" id="KV745095">
    <property type="protein sequence ID" value="OCK77875.1"/>
    <property type="molecule type" value="Genomic_DNA"/>
</dbReference>
<feature type="compositionally biased region" description="Low complexity" evidence="1">
    <location>
        <begin position="287"/>
        <end position="304"/>
    </location>
</feature>
<feature type="region of interest" description="Disordered" evidence="1">
    <location>
        <begin position="1"/>
        <end position="44"/>
    </location>
</feature>
<feature type="region of interest" description="Disordered" evidence="1">
    <location>
        <begin position="604"/>
        <end position="658"/>
    </location>
</feature>
<feature type="compositionally biased region" description="Polar residues" evidence="1">
    <location>
        <begin position="704"/>
        <end position="744"/>
    </location>
</feature>
<organism evidence="2 3">
    <name type="scientific">Lepidopterella palustris CBS 459.81</name>
    <dbReference type="NCBI Taxonomy" id="1314670"/>
    <lineage>
        <taxon>Eukaryota</taxon>
        <taxon>Fungi</taxon>
        <taxon>Dikarya</taxon>
        <taxon>Ascomycota</taxon>
        <taxon>Pezizomycotina</taxon>
        <taxon>Dothideomycetes</taxon>
        <taxon>Pleosporomycetidae</taxon>
        <taxon>Mytilinidiales</taxon>
        <taxon>Argynnaceae</taxon>
        <taxon>Lepidopterella</taxon>
    </lineage>
</organism>
<feature type="compositionally biased region" description="Low complexity" evidence="1">
    <location>
        <begin position="604"/>
        <end position="619"/>
    </location>
</feature>
<gene>
    <name evidence="2" type="ORF">K432DRAFT_333135</name>
</gene>
<proteinExistence type="predicted"/>
<dbReference type="Proteomes" id="UP000250266">
    <property type="component" value="Unassembled WGS sequence"/>
</dbReference>
<evidence type="ECO:0000256" key="1">
    <source>
        <dbReference type="SAM" id="MobiDB-lite"/>
    </source>
</evidence>